<dbReference type="STRING" id="665029.EAMY_1744"/>
<evidence type="ECO:0000313" key="2">
    <source>
        <dbReference type="EMBL" id="CBA20694.1"/>
    </source>
</evidence>
<reference evidence="2 3" key="1">
    <citation type="journal article" date="2010" name="Mol. Plant Microbe Interact.">
        <title>Complete genome sequence of the fire blight pathogen Erwinia amylovora CFBP 1430 and comparison to other Erwinia spp.</title>
        <authorList>
            <person name="Smits T.H."/>
            <person name="Rezzonico F."/>
            <person name="Kamber T."/>
            <person name="Blom J."/>
            <person name="Goesmann A."/>
            <person name="Frey J.E."/>
            <person name="Duffy B."/>
        </authorList>
    </citation>
    <scope>NUCLEOTIDE SEQUENCE [LARGE SCALE GENOMIC DNA]</scope>
    <source>
        <strain evidence="3">CFBP1430</strain>
    </source>
</reference>
<feature type="signal peptide" evidence="1">
    <location>
        <begin position="1"/>
        <end position="27"/>
    </location>
</feature>
<dbReference type="Pfam" id="PF06649">
    <property type="entry name" value="DUF1161"/>
    <property type="match status" value="1"/>
</dbReference>
<organism evidence="2 3">
    <name type="scientific">Erwinia amylovora (strain CFBP1430)</name>
    <dbReference type="NCBI Taxonomy" id="665029"/>
    <lineage>
        <taxon>Bacteria</taxon>
        <taxon>Pseudomonadati</taxon>
        <taxon>Pseudomonadota</taxon>
        <taxon>Gammaproteobacteria</taxon>
        <taxon>Enterobacterales</taxon>
        <taxon>Erwiniaceae</taxon>
        <taxon>Erwinia</taxon>
    </lineage>
</organism>
<dbReference type="HOGENOM" id="CLU_155120_0_1_6"/>
<dbReference type="EMBL" id="FN434113">
    <property type="protein sequence ID" value="CBA20694.1"/>
    <property type="molecule type" value="Genomic_DNA"/>
</dbReference>
<gene>
    <name evidence="2" type="primary">ynfD</name>
    <name evidence="2" type="ordered locus">EAMY_1744</name>
</gene>
<name>D4I2I8_ERWAC</name>
<keyword evidence="1" id="KW-0732">Signal</keyword>
<dbReference type="Proteomes" id="UP000001841">
    <property type="component" value="Chromosome"/>
</dbReference>
<dbReference type="KEGG" id="eam:EAMY_1744"/>
<proteinExistence type="predicted"/>
<evidence type="ECO:0000256" key="1">
    <source>
        <dbReference type="SAM" id="SignalP"/>
    </source>
</evidence>
<protein>
    <submittedName>
        <fullName evidence="2">Uncharacterized protein ynfD</fullName>
    </submittedName>
</protein>
<feature type="chain" id="PRO_5003059021" evidence="1">
    <location>
        <begin position="28"/>
        <end position="103"/>
    </location>
</feature>
<dbReference type="AlphaFoldDB" id="D4I2I8"/>
<sequence length="103" mass="10661">MQKDEMMKGLKGVLSVLLAVGPLAATASCESVKADINQKIISNGVPASGFSLEIVPNDQVDQAGGQVVGHCESDTHKIVYKRVYGETDGDASVVTGNSPDGSQ</sequence>
<dbReference type="InterPro" id="IPR010595">
    <property type="entry name" value="DUF1161"/>
</dbReference>
<evidence type="ECO:0000313" key="3">
    <source>
        <dbReference type="Proteomes" id="UP000001841"/>
    </source>
</evidence>
<accession>D4I2I8</accession>
<dbReference type="eggNOG" id="ENOG5032STG">
    <property type="taxonomic scope" value="Bacteria"/>
</dbReference>
<dbReference type="PROSITE" id="PS51257">
    <property type="entry name" value="PROKAR_LIPOPROTEIN"/>
    <property type="match status" value="1"/>
</dbReference>